<feature type="region of interest" description="Disordered" evidence="8">
    <location>
        <begin position="558"/>
        <end position="590"/>
    </location>
</feature>
<keyword evidence="5 7" id="KW-0687">Ribonucleoprotein</keyword>
<evidence type="ECO:0000256" key="6">
    <source>
        <dbReference type="ARBA" id="ARBA00029455"/>
    </source>
</evidence>
<proteinExistence type="inferred from homology"/>
<comment type="similarity">
    <text evidence="6 7">Belongs to the MPP10 family.</text>
</comment>
<evidence type="ECO:0000256" key="4">
    <source>
        <dbReference type="ARBA" id="ARBA00023242"/>
    </source>
</evidence>
<evidence type="ECO:0000313" key="9">
    <source>
        <dbReference type="Proteomes" id="UP000001819"/>
    </source>
</evidence>
<dbReference type="InterPro" id="IPR012173">
    <property type="entry name" value="Mpp10"/>
</dbReference>
<feature type="region of interest" description="Disordered" evidence="8">
    <location>
        <begin position="654"/>
        <end position="679"/>
    </location>
</feature>
<evidence type="ECO:0000256" key="1">
    <source>
        <dbReference type="ARBA" id="ARBA00004604"/>
    </source>
</evidence>
<dbReference type="GO" id="GO:0006364">
    <property type="term" value="P:rRNA processing"/>
    <property type="evidence" value="ECO:0007669"/>
    <property type="project" value="UniProtKB-KW"/>
</dbReference>
<organism evidence="9 10">
    <name type="scientific">Drosophila pseudoobscura pseudoobscura</name>
    <name type="common">Fruit fly</name>
    <dbReference type="NCBI Taxonomy" id="46245"/>
    <lineage>
        <taxon>Eukaryota</taxon>
        <taxon>Metazoa</taxon>
        <taxon>Ecdysozoa</taxon>
        <taxon>Arthropoda</taxon>
        <taxon>Hexapoda</taxon>
        <taxon>Insecta</taxon>
        <taxon>Pterygota</taxon>
        <taxon>Neoptera</taxon>
        <taxon>Endopterygota</taxon>
        <taxon>Diptera</taxon>
        <taxon>Brachycera</taxon>
        <taxon>Muscomorpha</taxon>
        <taxon>Ephydroidea</taxon>
        <taxon>Drosophilidae</taxon>
        <taxon>Drosophila</taxon>
        <taxon>Sophophora</taxon>
    </lineage>
</organism>
<reference evidence="10" key="1">
    <citation type="submission" date="2025-08" db="UniProtKB">
        <authorList>
            <consortium name="RefSeq"/>
        </authorList>
    </citation>
    <scope>IDENTIFICATION</scope>
    <source>
        <strain evidence="10">MV-25-SWS-2005</strain>
        <tissue evidence="10">Whole body</tissue>
    </source>
</reference>
<feature type="region of interest" description="Disordered" evidence="8">
    <location>
        <begin position="621"/>
        <end position="641"/>
    </location>
</feature>
<dbReference type="GO" id="GO:0034457">
    <property type="term" value="C:Mpp10 complex"/>
    <property type="evidence" value="ECO:0007669"/>
    <property type="project" value="UniProtKB-UniRule"/>
</dbReference>
<evidence type="ECO:0000256" key="3">
    <source>
        <dbReference type="ARBA" id="ARBA00022552"/>
    </source>
</evidence>
<evidence type="ECO:0000256" key="8">
    <source>
        <dbReference type="SAM" id="MobiDB-lite"/>
    </source>
</evidence>
<dbReference type="Proteomes" id="UP000001819">
    <property type="component" value="Chromosome 4"/>
</dbReference>
<dbReference type="PANTHER" id="PTHR17039">
    <property type="entry name" value="U3 SMALL NUCLEOLAR RIBONUCLEOPROTEIN PROTEIN MPP10"/>
    <property type="match status" value="1"/>
</dbReference>
<evidence type="ECO:0000313" key="10">
    <source>
        <dbReference type="RefSeq" id="XP_002135739.2"/>
    </source>
</evidence>
<sequence>MIGSKKKTKKANLFKEIADNFEQLTKNPERFLKPQPEQIGAIEQLIQQTYSVSISGDVENKKDLLPELVLEQMDEEQIWQQLEMRNELVFPQLLEKTAKLMAMKEKHLGIELDDDEEDDEEEMQPEEQFNEEAPGQDAPDSDFDFSGSDAEDLPKKSKPKAIKTKKGGKRIRNSVVDDTFFKLDEMKEFLEQEDAKEMRKQKSKHRVEEEADGIDYYADDFGVGEEEDDDDVNVNYADFFEMDEELEQEAQKLNKKNKGKQRDYFNENEDEAEEEDADAGAEGNADDNEDEEDAAEANEDQKEEDAPSEIDESEFVTKSGIEPVASDSDSGSDKDDNEEEDDQAEATPAVQSSNELREARLFQRIRDYEDIVLGEKPWQLKGEVQAANRPQNSLLEEILDFESTTRPTAPLTEEDNRSIEEIILQRIRDKAWDDVVRTVRVDNTPQEYRKQLVLDQEKSKQSLSQIYEKQYQQELEKLDPNKDAEDNAGPEPKEHQEIKRKMRTLFLKLDALSNFHFTPKPVAPEVKIVTNTPAVHMEEVAPVAVSDAKLLAPEEVFRGPKHAPLGKTERTRTDKNRERRKKKQKQRAINAVLETRDLQRAKEGKAPTKREADAKLLKTITKSRSVQKTTASTSDQGALKSSKAFFNKLQDSTALAASGAGSKRPKKDPAKANAKKLKL</sequence>
<dbReference type="RefSeq" id="XP_002135739.2">
    <property type="nucleotide sequence ID" value="XM_002135703.3"/>
</dbReference>
<keyword evidence="4 7" id="KW-0539">Nucleus</keyword>
<feature type="region of interest" description="Disordered" evidence="8">
    <location>
        <begin position="110"/>
        <end position="168"/>
    </location>
</feature>
<feature type="compositionally biased region" description="Basic and acidic residues" evidence="8">
    <location>
        <begin position="567"/>
        <end position="577"/>
    </location>
</feature>
<evidence type="ECO:0000256" key="2">
    <source>
        <dbReference type="ARBA" id="ARBA00022517"/>
    </source>
</evidence>
<dbReference type="GO" id="GO:0005732">
    <property type="term" value="C:sno(s)RNA-containing ribonucleoprotein complex"/>
    <property type="evidence" value="ECO:0007669"/>
    <property type="project" value="UniProtKB-UniRule"/>
</dbReference>
<evidence type="ECO:0000256" key="5">
    <source>
        <dbReference type="ARBA" id="ARBA00023274"/>
    </source>
</evidence>
<feature type="compositionally biased region" description="Acidic residues" evidence="8">
    <location>
        <begin position="335"/>
        <end position="344"/>
    </location>
</feature>
<comment type="subcellular location">
    <subcellularLocation>
        <location evidence="1 7">Nucleus</location>
        <location evidence="1 7">Nucleolus</location>
    </subcellularLocation>
</comment>
<gene>
    <name evidence="10" type="primary">LOC6899795</name>
</gene>
<evidence type="ECO:0000256" key="7">
    <source>
        <dbReference type="PIRNR" id="PIRNR017300"/>
    </source>
</evidence>
<dbReference type="Pfam" id="PF04006">
    <property type="entry name" value="Mpp10"/>
    <property type="match status" value="1"/>
</dbReference>
<feature type="region of interest" description="Disordered" evidence="8">
    <location>
        <begin position="475"/>
        <end position="499"/>
    </location>
</feature>
<dbReference type="PIRSF" id="PIRSF017300">
    <property type="entry name" value="snoRNP_Mpp10"/>
    <property type="match status" value="1"/>
</dbReference>
<comment type="function">
    <text evidence="7">Involved in nucleolar processing of pre-18S ribosomal RNA.</text>
</comment>
<protein>
    <recommendedName>
        <fullName evidence="7">U3 small nucleolar ribonucleoprotein protein MPP10</fullName>
    </recommendedName>
</protein>
<name>A0A6I8V1D2_DROPS</name>
<feature type="compositionally biased region" description="Polar residues" evidence="8">
    <location>
        <begin position="621"/>
        <end position="636"/>
    </location>
</feature>
<dbReference type="ExpressionAtlas" id="A0A6I8V1D2">
    <property type="expression patterns" value="baseline"/>
</dbReference>
<keyword evidence="9" id="KW-1185">Reference proteome</keyword>
<feature type="compositionally biased region" description="Acidic residues" evidence="8">
    <location>
        <begin position="266"/>
        <end position="314"/>
    </location>
</feature>
<feature type="compositionally biased region" description="Basic residues" evidence="8">
    <location>
        <begin position="156"/>
        <end position="168"/>
    </location>
</feature>
<dbReference type="FunCoup" id="A0A6I8V1D2">
    <property type="interactions" value="1613"/>
</dbReference>
<dbReference type="KEGG" id="dpo:6899795"/>
<accession>A0A6I8V1D2</accession>
<feature type="compositionally biased region" description="Acidic residues" evidence="8">
    <location>
        <begin position="111"/>
        <end position="130"/>
    </location>
</feature>
<feature type="region of interest" description="Disordered" evidence="8">
    <location>
        <begin position="243"/>
        <end position="357"/>
    </location>
</feature>
<dbReference type="GO" id="GO:0032040">
    <property type="term" value="C:small-subunit processome"/>
    <property type="evidence" value="ECO:0007669"/>
    <property type="project" value="TreeGrafter"/>
</dbReference>
<keyword evidence="2 7" id="KW-0690">Ribosome biogenesis</keyword>
<keyword evidence="3 7" id="KW-0698">rRNA processing</keyword>
<dbReference type="AlphaFoldDB" id="A0A6I8V1D2"/>
<dbReference type="PANTHER" id="PTHR17039:SF0">
    <property type="entry name" value="U3 SMALL NUCLEOLAR RIBONUCLEOPROTEIN PROTEIN MPP10"/>
    <property type="match status" value="1"/>
</dbReference>
<dbReference type="InParanoid" id="A0A6I8V1D2"/>